<feature type="region of interest" description="Disordered" evidence="1">
    <location>
        <begin position="1"/>
        <end position="27"/>
    </location>
</feature>
<dbReference type="PANTHER" id="PTHR35399:SF2">
    <property type="entry name" value="DUF839 DOMAIN-CONTAINING PROTEIN"/>
    <property type="match status" value="1"/>
</dbReference>
<proteinExistence type="predicted"/>
<accession>A0ABV4AJL9</accession>
<feature type="region of interest" description="Disordered" evidence="1">
    <location>
        <begin position="647"/>
        <end position="667"/>
    </location>
</feature>
<dbReference type="SUPFAM" id="SSF63829">
    <property type="entry name" value="Calcium-dependent phosphotriesterase"/>
    <property type="match status" value="1"/>
</dbReference>
<comment type="caution">
    <text evidence="2">The sequence shown here is derived from an EMBL/GenBank/DDBJ whole genome shotgun (WGS) entry which is preliminary data.</text>
</comment>
<evidence type="ECO:0000313" key="3">
    <source>
        <dbReference type="Proteomes" id="UP001562065"/>
    </source>
</evidence>
<gene>
    <name evidence="2" type="ORF">AB5I84_12675</name>
</gene>
<evidence type="ECO:0000313" key="2">
    <source>
        <dbReference type="EMBL" id="MEY1663008.1"/>
    </source>
</evidence>
<dbReference type="InterPro" id="IPR006311">
    <property type="entry name" value="TAT_signal"/>
</dbReference>
<protein>
    <submittedName>
        <fullName evidence="2">PhoX family phosphatase</fullName>
    </submittedName>
</protein>
<dbReference type="Pfam" id="PF05787">
    <property type="entry name" value="PhoX"/>
    <property type="match status" value="1"/>
</dbReference>
<sequence length="684" mass="74674">MKTRPIKPMPQQEQGNNPPEPSSNQAGNRHFDEVLAANLSRRTLLQGTLGASAVAFLGGTLAACGSDSGSDRPVIPGVRTLGFKSIATGRDDAVMVPEGYTATAFLPWGTPILGAFPDYRDDGLNTGDEQAEQMGSNHDGIIFFPIDGKSDHGLLVMNHEYVDQKVLHAHGADQSGAPRPADDVKKEMNAHGISVVEIQKSANGGWELVAGGYNRRVTAITEMKISGPMRGTDAMKTAFDPSGQRTRGTLNNCGSGYTPWGTYLISEENWAGYFHADKALLDKKTPGYNRYNITGWQNYHWYAADQQDDLYQRFAPDESGASASEDFRNEPHCFGWLVEVDPFDPNYVPRKRTAMGRFSHEGVIPAPVKVGKPMAFYSGDDSTNEYIYKFVTKAVWAENMEGGDVLDEGTLYVARFNDDGSGDWLPLDFDHPLFKAAMDNEAERPPTSDRPRLVFTSQADVLLNTRGAADILGATPMDRPEWGAVNPNSGEVYFTLTNNSPRTVSNAANPRVLNRTGHIIRWNEEAGEPAATKFYWNIFVFAGHTEGHLAGFLPRSGKRLTDENVFASPDGLLYDDNGILWIQTDMSGDQQAGKGPDGDFGNNQMLAAVPETGEIKRFMVGPVDCEVTGVCMTPDHKTMFINIQHPGDRSQPGQFTSHWPTGGNARPRSATVVITKDDGGVIGL</sequence>
<dbReference type="InterPro" id="IPR008557">
    <property type="entry name" value="PhoX"/>
</dbReference>
<dbReference type="PANTHER" id="PTHR35399">
    <property type="entry name" value="SLR8030 PROTEIN"/>
    <property type="match status" value="1"/>
</dbReference>
<dbReference type="RefSeq" id="WP_369456278.1">
    <property type="nucleotide sequence ID" value="NZ_JBGCUO010000002.1"/>
</dbReference>
<evidence type="ECO:0000256" key="1">
    <source>
        <dbReference type="SAM" id="MobiDB-lite"/>
    </source>
</evidence>
<dbReference type="Proteomes" id="UP001562065">
    <property type="component" value="Unassembled WGS sequence"/>
</dbReference>
<reference evidence="2 3" key="1">
    <citation type="submission" date="2024-07" db="EMBL/GenBank/DDBJ databases">
        <authorList>
            <person name="Ren Q."/>
        </authorList>
    </citation>
    <scope>NUCLEOTIDE SEQUENCE [LARGE SCALE GENOMIC DNA]</scope>
    <source>
        <strain evidence="2 3">REN37</strain>
    </source>
</reference>
<organism evidence="2 3">
    <name type="scientific">Isoalcanivorax beigongshangi</name>
    <dbReference type="NCBI Taxonomy" id="3238810"/>
    <lineage>
        <taxon>Bacteria</taxon>
        <taxon>Pseudomonadati</taxon>
        <taxon>Pseudomonadota</taxon>
        <taxon>Gammaproteobacteria</taxon>
        <taxon>Oceanospirillales</taxon>
        <taxon>Alcanivoracaceae</taxon>
        <taxon>Isoalcanivorax</taxon>
    </lineage>
</organism>
<dbReference type="PROSITE" id="PS51318">
    <property type="entry name" value="TAT"/>
    <property type="match status" value="1"/>
</dbReference>
<dbReference type="EMBL" id="JBGCUO010000002">
    <property type="protein sequence ID" value="MEY1663008.1"/>
    <property type="molecule type" value="Genomic_DNA"/>
</dbReference>
<name>A0ABV4AJL9_9GAMM</name>
<keyword evidence="3" id="KW-1185">Reference proteome</keyword>